<name>A0A0K6H8D2_9NEIS</name>
<dbReference type="AlphaFoldDB" id="A0A0K6H8D2"/>
<feature type="domain" description="Primase C-terminal 1" evidence="1">
    <location>
        <begin position="192"/>
        <end position="265"/>
    </location>
</feature>
<gene>
    <name evidence="2" type="ORF">Ga0061063_0111</name>
</gene>
<sequence>MARQSTVAARDEAPTQRFFQGGTALNRVLLEAPYLPRCSDDKTATRIRPREYAIRYPYMQVNRPGMVSWLIFDLDHSNALIWEDAGLPAPNLIVRNRKSGHSHLYYAIPPVCTTESARSKPIAYMKAIYEAFAARLDADTDFHSGPVAKTPGHPWWLTWEIHSHIYELGELADYVELAVSSPWGKGPQLDEVSHSRHCILFEHLRYYAYSIVNREREKGSFSSFTRLLEAYAHNRNSFQKLGFSGDLPLSSLRATVKSVARWTWDRYRGDSRCHRGVMQLDKDLPLVERQRLAAARTHEVRQKATESKVRAACRQLQQKGEALTQVAIARLAGLSRQTVAAYKHVLTEVLKPAVVAVLEVVAAPRSDVKHGVHQVSAPRASLVDLIAKGLDLEPLDSS</sequence>
<evidence type="ECO:0000259" key="1">
    <source>
        <dbReference type="Pfam" id="PF08708"/>
    </source>
</evidence>
<accession>A0A0K6H8D2</accession>
<dbReference type="RefSeq" id="WP_055434553.1">
    <property type="nucleotide sequence ID" value="NZ_CYHA01000012.1"/>
</dbReference>
<reference evidence="3" key="1">
    <citation type="submission" date="2015-08" db="EMBL/GenBank/DDBJ databases">
        <authorList>
            <person name="Varghese N."/>
        </authorList>
    </citation>
    <scope>NUCLEOTIDE SEQUENCE [LARGE SCALE GENOMIC DNA]</scope>
    <source>
        <strain evidence="3">DSM 17901</strain>
    </source>
</reference>
<evidence type="ECO:0000313" key="2">
    <source>
        <dbReference type="EMBL" id="CUA87247.1"/>
    </source>
</evidence>
<dbReference type="OrthoDB" id="5445431at2"/>
<dbReference type="EMBL" id="CYHA01000012">
    <property type="protein sequence ID" value="CUA87247.1"/>
    <property type="molecule type" value="Genomic_DNA"/>
</dbReference>
<evidence type="ECO:0000313" key="3">
    <source>
        <dbReference type="Proteomes" id="UP000243535"/>
    </source>
</evidence>
<dbReference type="Proteomes" id="UP000243535">
    <property type="component" value="Unassembled WGS sequence"/>
</dbReference>
<dbReference type="InterPro" id="IPR014820">
    <property type="entry name" value="PriCT_1"/>
</dbReference>
<keyword evidence="3" id="KW-1185">Reference proteome</keyword>
<protein>
    <submittedName>
        <fullName evidence="2">Primase C terminal 1 (PriCT-1)/Replicase family</fullName>
    </submittedName>
</protein>
<organism evidence="2 3">
    <name type="scientific">Gulbenkiania indica</name>
    <dbReference type="NCBI Taxonomy" id="375574"/>
    <lineage>
        <taxon>Bacteria</taxon>
        <taxon>Pseudomonadati</taxon>
        <taxon>Pseudomonadota</taxon>
        <taxon>Betaproteobacteria</taxon>
        <taxon>Neisseriales</taxon>
        <taxon>Chromobacteriaceae</taxon>
        <taxon>Gulbenkiania</taxon>
    </lineage>
</organism>
<dbReference type="Pfam" id="PF08708">
    <property type="entry name" value="PriCT_1"/>
    <property type="match status" value="1"/>
</dbReference>
<dbReference type="Gene3D" id="1.10.340.50">
    <property type="match status" value="1"/>
</dbReference>
<dbReference type="Pfam" id="PF03090">
    <property type="entry name" value="Replicase"/>
    <property type="match status" value="1"/>
</dbReference>
<dbReference type="STRING" id="375574.GCA_001418035_02691"/>
<dbReference type="InterPro" id="IPR004322">
    <property type="entry name" value="Plasmid_replicase_bac"/>
</dbReference>
<proteinExistence type="predicted"/>